<dbReference type="AlphaFoldDB" id="K1PLQ9"/>
<accession>K1PLQ9</accession>
<gene>
    <name evidence="1" type="ORF">CGI_10007666</name>
</gene>
<dbReference type="HOGENOM" id="CLU_1181207_0_0_1"/>
<dbReference type="EMBL" id="JH816211">
    <property type="protein sequence ID" value="EKC19764.1"/>
    <property type="molecule type" value="Genomic_DNA"/>
</dbReference>
<name>K1PLQ9_MAGGI</name>
<organism evidence="1">
    <name type="scientific">Magallana gigas</name>
    <name type="common">Pacific oyster</name>
    <name type="synonym">Crassostrea gigas</name>
    <dbReference type="NCBI Taxonomy" id="29159"/>
    <lineage>
        <taxon>Eukaryota</taxon>
        <taxon>Metazoa</taxon>
        <taxon>Spiralia</taxon>
        <taxon>Lophotrochozoa</taxon>
        <taxon>Mollusca</taxon>
        <taxon>Bivalvia</taxon>
        <taxon>Autobranchia</taxon>
        <taxon>Pteriomorphia</taxon>
        <taxon>Ostreida</taxon>
        <taxon>Ostreoidea</taxon>
        <taxon>Ostreidae</taxon>
        <taxon>Magallana</taxon>
    </lineage>
</organism>
<dbReference type="InParanoid" id="K1PLQ9"/>
<reference evidence="1" key="1">
    <citation type="journal article" date="2012" name="Nature">
        <title>The oyster genome reveals stress adaptation and complexity of shell formation.</title>
        <authorList>
            <person name="Zhang G."/>
            <person name="Fang X."/>
            <person name="Guo X."/>
            <person name="Li L."/>
            <person name="Luo R."/>
            <person name="Xu F."/>
            <person name="Yang P."/>
            <person name="Zhang L."/>
            <person name="Wang X."/>
            <person name="Qi H."/>
            <person name="Xiong Z."/>
            <person name="Que H."/>
            <person name="Xie Y."/>
            <person name="Holland P.W."/>
            <person name="Paps J."/>
            <person name="Zhu Y."/>
            <person name="Wu F."/>
            <person name="Chen Y."/>
            <person name="Wang J."/>
            <person name="Peng C."/>
            <person name="Meng J."/>
            <person name="Yang L."/>
            <person name="Liu J."/>
            <person name="Wen B."/>
            <person name="Zhang N."/>
            <person name="Huang Z."/>
            <person name="Zhu Q."/>
            <person name="Feng Y."/>
            <person name="Mount A."/>
            <person name="Hedgecock D."/>
            <person name="Xu Z."/>
            <person name="Liu Y."/>
            <person name="Domazet-Loso T."/>
            <person name="Du Y."/>
            <person name="Sun X."/>
            <person name="Zhang S."/>
            <person name="Liu B."/>
            <person name="Cheng P."/>
            <person name="Jiang X."/>
            <person name="Li J."/>
            <person name="Fan D."/>
            <person name="Wang W."/>
            <person name="Fu W."/>
            <person name="Wang T."/>
            <person name="Wang B."/>
            <person name="Zhang J."/>
            <person name="Peng Z."/>
            <person name="Li Y."/>
            <person name="Li N."/>
            <person name="Wang J."/>
            <person name="Chen M."/>
            <person name="He Y."/>
            <person name="Tan F."/>
            <person name="Song X."/>
            <person name="Zheng Q."/>
            <person name="Huang R."/>
            <person name="Yang H."/>
            <person name="Du X."/>
            <person name="Chen L."/>
            <person name="Yang M."/>
            <person name="Gaffney P.M."/>
            <person name="Wang S."/>
            <person name="Luo L."/>
            <person name="She Z."/>
            <person name="Ming Y."/>
            <person name="Huang W."/>
            <person name="Zhang S."/>
            <person name="Huang B."/>
            <person name="Zhang Y."/>
            <person name="Qu T."/>
            <person name="Ni P."/>
            <person name="Miao G."/>
            <person name="Wang J."/>
            <person name="Wang Q."/>
            <person name="Steinberg C.E."/>
            <person name="Wang H."/>
            <person name="Li N."/>
            <person name="Qian L."/>
            <person name="Zhang G."/>
            <person name="Li Y."/>
            <person name="Yang H."/>
            <person name="Liu X."/>
            <person name="Wang J."/>
            <person name="Yin Y."/>
            <person name="Wang J."/>
        </authorList>
    </citation>
    <scope>NUCLEOTIDE SEQUENCE [LARGE SCALE GENOMIC DNA]</scope>
    <source>
        <strain evidence="1">05x7-T-G4-1.051#20</strain>
    </source>
</reference>
<evidence type="ECO:0000313" key="1">
    <source>
        <dbReference type="EMBL" id="EKC19764.1"/>
    </source>
</evidence>
<protein>
    <submittedName>
        <fullName evidence="1">Uncharacterized protein</fullName>
    </submittedName>
</protein>
<sequence length="235" mass="26795">MEIYTGVWTFLSIFLLHHVVSGHMGRDHSEASRWYQRTVRAKDPFAKFTEETLNLGTRFPRPGESGFSKPDTMLPPTTTPTLLDSFLNYDYNYDYPSVTPVASTTDGSKKSTTKATQSNHLAQKLDFVDPVQGDTFSVTFDPLPTQVYPTPPGGFLNFENTKLYPETNNNQQNVGLSDLDSNSLHNDLDFFSKLKNDRKRILAERLVRNIQRPLSFQENNHLNIDPLWVYLLASQ</sequence>
<proteinExistence type="predicted"/>